<keyword evidence="7" id="KW-0067">ATP-binding</keyword>
<evidence type="ECO:0000256" key="8">
    <source>
        <dbReference type="ARBA" id="ARBA00023012"/>
    </source>
</evidence>
<comment type="caution">
    <text evidence="10">The sequence shown here is derived from an EMBL/GenBank/DDBJ whole genome shotgun (WGS) entry which is preliminary data.</text>
</comment>
<dbReference type="InterPro" id="IPR029016">
    <property type="entry name" value="GAF-like_dom_sf"/>
</dbReference>
<dbReference type="SMART" id="SM00388">
    <property type="entry name" value="HisKA"/>
    <property type="match status" value="1"/>
</dbReference>
<organism evidence="10 11">
    <name type="scientific">Gemmata palustris</name>
    <dbReference type="NCBI Taxonomy" id="2822762"/>
    <lineage>
        <taxon>Bacteria</taxon>
        <taxon>Pseudomonadati</taxon>
        <taxon>Planctomycetota</taxon>
        <taxon>Planctomycetia</taxon>
        <taxon>Gemmatales</taxon>
        <taxon>Gemmataceae</taxon>
        <taxon>Gemmata</taxon>
    </lineage>
</organism>
<sequence>MTTPLIPEPSRATEIARLELARLAQSEPLDAVFRRACELSAGALAVERVGVWLFIDDRTALRCANLFERAKGEHSAGAILRVEDFPNYFASLSIRKAVPVEVIGNESWTAELAAKYLQPLGIGSILDAGIFLGGELSGVVCHEHVGRPREWTTEARDFVGSISDLLALRIQSAEVRELRAAFLTQDERAAAQDKAAALEQLAAGVAHDFRNLLSVFLGYGGLLSRRTDIPADARKQARDIVTAAEQGAALAQGLMEFARPKVAPPSVLDLGTVIAEFQPILKAAAGSRHELRYSQPTEVGQVFIEKEQFTRLLLNLVLNAGEAMPEGGPIKIRLVPVKLTGNPSYLGRFVLLEVSDTGAGIDEETRRRMFEPFFTTKSKGTGLGLAIVRQVVDRVGGLIRVESAPGKGTTFRVFFPRVGASTGGTSLFPILPATEEPDLT</sequence>
<keyword evidence="6" id="KW-0418">Kinase</keyword>
<evidence type="ECO:0000256" key="4">
    <source>
        <dbReference type="ARBA" id="ARBA00022679"/>
    </source>
</evidence>
<dbReference type="CDD" id="cd00082">
    <property type="entry name" value="HisKA"/>
    <property type="match status" value="1"/>
</dbReference>
<evidence type="ECO:0000256" key="2">
    <source>
        <dbReference type="ARBA" id="ARBA00012438"/>
    </source>
</evidence>
<keyword evidence="3" id="KW-0597">Phosphoprotein</keyword>
<dbReference type="PANTHER" id="PTHR43065">
    <property type="entry name" value="SENSOR HISTIDINE KINASE"/>
    <property type="match status" value="1"/>
</dbReference>
<dbReference type="InterPro" id="IPR003018">
    <property type="entry name" value="GAF"/>
</dbReference>
<protein>
    <recommendedName>
        <fullName evidence="2">histidine kinase</fullName>
        <ecNumber evidence="2">2.7.13.3</ecNumber>
    </recommendedName>
</protein>
<dbReference type="Gene3D" id="3.30.450.40">
    <property type="match status" value="1"/>
</dbReference>
<dbReference type="EC" id="2.7.13.3" evidence="2"/>
<evidence type="ECO:0000256" key="7">
    <source>
        <dbReference type="ARBA" id="ARBA00022840"/>
    </source>
</evidence>
<dbReference type="SMART" id="SM00387">
    <property type="entry name" value="HATPase_c"/>
    <property type="match status" value="1"/>
</dbReference>
<evidence type="ECO:0000313" key="10">
    <source>
        <dbReference type="EMBL" id="MBP3957650.1"/>
    </source>
</evidence>
<dbReference type="Gene3D" id="3.30.565.10">
    <property type="entry name" value="Histidine kinase-like ATPase, C-terminal domain"/>
    <property type="match status" value="1"/>
</dbReference>
<dbReference type="PANTHER" id="PTHR43065:SF46">
    <property type="entry name" value="C4-DICARBOXYLATE TRANSPORT SENSOR PROTEIN DCTB"/>
    <property type="match status" value="1"/>
</dbReference>
<keyword evidence="5" id="KW-0547">Nucleotide-binding</keyword>
<evidence type="ECO:0000313" key="11">
    <source>
        <dbReference type="Proteomes" id="UP000676565"/>
    </source>
</evidence>
<keyword evidence="8" id="KW-0902">Two-component regulatory system</keyword>
<evidence type="ECO:0000256" key="6">
    <source>
        <dbReference type="ARBA" id="ARBA00022777"/>
    </source>
</evidence>
<comment type="catalytic activity">
    <reaction evidence="1">
        <text>ATP + protein L-histidine = ADP + protein N-phospho-L-histidine.</text>
        <dbReference type="EC" id="2.7.13.3"/>
    </reaction>
</comment>
<dbReference type="SUPFAM" id="SSF47384">
    <property type="entry name" value="Homodimeric domain of signal transducing histidine kinase"/>
    <property type="match status" value="1"/>
</dbReference>
<name>A0ABS5BWM7_9BACT</name>
<dbReference type="InterPro" id="IPR004358">
    <property type="entry name" value="Sig_transdc_His_kin-like_C"/>
</dbReference>
<evidence type="ECO:0000259" key="9">
    <source>
        <dbReference type="PROSITE" id="PS50109"/>
    </source>
</evidence>
<dbReference type="InterPro" id="IPR003594">
    <property type="entry name" value="HATPase_dom"/>
</dbReference>
<dbReference type="SUPFAM" id="SSF55781">
    <property type="entry name" value="GAF domain-like"/>
    <property type="match status" value="1"/>
</dbReference>
<gene>
    <name evidence="10" type="ORF">J8F10_20565</name>
</gene>
<dbReference type="Pfam" id="PF01590">
    <property type="entry name" value="GAF"/>
    <property type="match status" value="1"/>
</dbReference>
<dbReference type="InterPro" id="IPR005467">
    <property type="entry name" value="His_kinase_dom"/>
</dbReference>
<evidence type="ECO:0000256" key="5">
    <source>
        <dbReference type="ARBA" id="ARBA00022741"/>
    </source>
</evidence>
<dbReference type="InterPro" id="IPR003661">
    <property type="entry name" value="HisK_dim/P_dom"/>
</dbReference>
<feature type="domain" description="Histidine kinase" evidence="9">
    <location>
        <begin position="204"/>
        <end position="419"/>
    </location>
</feature>
<dbReference type="EMBL" id="JAGKQQ010000001">
    <property type="protein sequence ID" value="MBP3957650.1"/>
    <property type="molecule type" value="Genomic_DNA"/>
</dbReference>
<dbReference type="InterPro" id="IPR036890">
    <property type="entry name" value="HATPase_C_sf"/>
</dbReference>
<dbReference type="Gene3D" id="1.10.287.130">
    <property type="match status" value="1"/>
</dbReference>
<dbReference type="Pfam" id="PF02518">
    <property type="entry name" value="HATPase_c"/>
    <property type="match status" value="1"/>
</dbReference>
<proteinExistence type="predicted"/>
<dbReference type="InterPro" id="IPR036097">
    <property type="entry name" value="HisK_dim/P_sf"/>
</dbReference>
<dbReference type="SUPFAM" id="SSF55874">
    <property type="entry name" value="ATPase domain of HSP90 chaperone/DNA topoisomerase II/histidine kinase"/>
    <property type="match status" value="1"/>
</dbReference>
<dbReference type="RefSeq" id="WP_210656914.1">
    <property type="nucleotide sequence ID" value="NZ_JAGKQQ010000001.1"/>
</dbReference>
<dbReference type="PRINTS" id="PR00344">
    <property type="entry name" value="BCTRLSENSOR"/>
</dbReference>
<keyword evidence="11" id="KW-1185">Reference proteome</keyword>
<dbReference type="Proteomes" id="UP000676565">
    <property type="component" value="Unassembled WGS sequence"/>
</dbReference>
<evidence type="ECO:0000256" key="3">
    <source>
        <dbReference type="ARBA" id="ARBA00022553"/>
    </source>
</evidence>
<keyword evidence="4" id="KW-0808">Transferase</keyword>
<accession>A0ABS5BWM7</accession>
<evidence type="ECO:0000256" key="1">
    <source>
        <dbReference type="ARBA" id="ARBA00000085"/>
    </source>
</evidence>
<reference evidence="10 11" key="1">
    <citation type="submission" date="2021-04" db="EMBL/GenBank/DDBJ databases">
        <authorList>
            <person name="Ivanova A."/>
        </authorList>
    </citation>
    <scope>NUCLEOTIDE SEQUENCE [LARGE SCALE GENOMIC DNA]</scope>
    <source>
        <strain evidence="10 11">G18</strain>
    </source>
</reference>
<dbReference type="PROSITE" id="PS50109">
    <property type="entry name" value="HIS_KIN"/>
    <property type="match status" value="1"/>
</dbReference>